<keyword evidence="10 11" id="KW-0198">Cysteine biosynthesis</keyword>
<evidence type="ECO:0000313" key="13">
    <source>
        <dbReference type="Proteomes" id="UP001239782"/>
    </source>
</evidence>
<dbReference type="PANTHER" id="PTHR37468">
    <property type="entry name" value="SULFATE TRANSPORTER CYSZ"/>
    <property type="match status" value="1"/>
</dbReference>
<evidence type="ECO:0000256" key="3">
    <source>
        <dbReference type="ARBA" id="ARBA00022475"/>
    </source>
</evidence>
<dbReference type="KEGG" id="plei:Q9312_02375"/>
<dbReference type="NCBIfam" id="NF003433">
    <property type="entry name" value="PRK04949.1"/>
    <property type="match status" value="1"/>
</dbReference>
<feature type="transmembrane region" description="Helical" evidence="11">
    <location>
        <begin position="27"/>
        <end position="51"/>
    </location>
</feature>
<dbReference type="RefSeq" id="WP_309202935.1">
    <property type="nucleotide sequence ID" value="NZ_CP133548.1"/>
</dbReference>
<comment type="subcellular location">
    <subcellularLocation>
        <location evidence="11">Cell inner membrane</location>
        <topology evidence="11">Multi-pass membrane protein</topology>
    </subcellularLocation>
    <subcellularLocation>
        <location evidence="1">Membrane</location>
        <topology evidence="1">Multi-pass membrane protein</topology>
    </subcellularLocation>
</comment>
<dbReference type="GO" id="GO:0019344">
    <property type="term" value="P:cysteine biosynthetic process"/>
    <property type="evidence" value="ECO:0007669"/>
    <property type="project" value="UniProtKB-UniRule"/>
</dbReference>
<dbReference type="Proteomes" id="UP001239782">
    <property type="component" value="Chromosome"/>
</dbReference>
<evidence type="ECO:0000256" key="7">
    <source>
        <dbReference type="ARBA" id="ARBA00022989"/>
    </source>
</evidence>
<organism evidence="12 13">
    <name type="scientific">Pleionea litopenaei</name>
    <dbReference type="NCBI Taxonomy" id="3070815"/>
    <lineage>
        <taxon>Bacteria</taxon>
        <taxon>Pseudomonadati</taxon>
        <taxon>Pseudomonadota</taxon>
        <taxon>Gammaproteobacteria</taxon>
        <taxon>Oceanospirillales</taxon>
        <taxon>Pleioneaceae</taxon>
        <taxon>Pleionea</taxon>
    </lineage>
</organism>
<feature type="transmembrane region" description="Helical" evidence="11">
    <location>
        <begin position="152"/>
        <end position="180"/>
    </location>
</feature>
<dbReference type="InterPro" id="IPR022985">
    <property type="entry name" value="Sulfate_CysZ"/>
</dbReference>
<evidence type="ECO:0000256" key="10">
    <source>
        <dbReference type="ARBA" id="ARBA00023192"/>
    </source>
</evidence>
<dbReference type="GO" id="GO:0000103">
    <property type="term" value="P:sulfate assimilation"/>
    <property type="evidence" value="ECO:0007669"/>
    <property type="project" value="InterPro"/>
</dbReference>
<dbReference type="AlphaFoldDB" id="A0AA51RUC4"/>
<protein>
    <recommendedName>
        <fullName evidence="11">Sulfate transporter CysZ</fullName>
    </recommendedName>
</protein>
<evidence type="ECO:0000256" key="4">
    <source>
        <dbReference type="ARBA" id="ARBA00022519"/>
    </source>
</evidence>
<keyword evidence="7 11" id="KW-1133">Transmembrane helix</keyword>
<feature type="transmembrane region" description="Helical" evidence="11">
    <location>
        <begin position="71"/>
        <end position="93"/>
    </location>
</feature>
<comment type="similarity">
    <text evidence="11">Belongs to the CysZ family.</text>
</comment>
<dbReference type="PANTHER" id="PTHR37468:SF1">
    <property type="entry name" value="SULFATE TRANSPORTER CYSZ"/>
    <property type="match status" value="1"/>
</dbReference>
<keyword evidence="4 11" id="KW-0997">Cell inner membrane</keyword>
<dbReference type="InterPro" id="IPR050480">
    <property type="entry name" value="CysZ-like"/>
</dbReference>
<evidence type="ECO:0000256" key="5">
    <source>
        <dbReference type="ARBA" id="ARBA00022605"/>
    </source>
</evidence>
<keyword evidence="3 11" id="KW-1003">Cell membrane</keyword>
<evidence type="ECO:0000256" key="1">
    <source>
        <dbReference type="ARBA" id="ARBA00004141"/>
    </source>
</evidence>
<dbReference type="InterPro" id="IPR059112">
    <property type="entry name" value="CysZ/EI24"/>
</dbReference>
<dbReference type="GO" id="GO:0009675">
    <property type="term" value="F:high-affinity sulfate:proton symporter activity"/>
    <property type="evidence" value="ECO:0007669"/>
    <property type="project" value="TreeGrafter"/>
</dbReference>
<comment type="function">
    <text evidence="11">High affinity, high specificity proton-dependent sulfate transporter, which mediates sulfate uptake. Provides the sulfur source for the cysteine synthesis pathway.</text>
</comment>
<keyword evidence="2 11" id="KW-0813">Transport</keyword>
<evidence type="ECO:0000256" key="8">
    <source>
        <dbReference type="ARBA" id="ARBA00023032"/>
    </source>
</evidence>
<accession>A0AA51RUC4</accession>
<evidence type="ECO:0000256" key="2">
    <source>
        <dbReference type="ARBA" id="ARBA00022448"/>
    </source>
</evidence>
<evidence type="ECO:0000256" key="9">
    <source>
        <dbReference type="ARBA" id="ARBA00023136"/>
    </source>
</evidence>
<reference evidence="12 13" key="1">
    <citation type="submission" date="2023-08" db="EMBL/GenBank/DDBJ databases">
        <title>Pleionea litopenaei sp. nov., isolated from stomach of juvenile Litopenaeus vannamei.</title>
        <authorList>
            <person name="Rho A.M."/>
            <person name="Hwang C.Y."/>
        </authorList>
    </citation>
    <scope>NUCLEOTIDE SEQUENCE [LARGE SCALE GENOMIC DNA]</scope>
    <source>
        <strain evidence="12 13">HL-JVS1</strain>
    </source>
</reference>
<proteinExistence type="inferred from homology"/>
<gene>
    <name evidence="11 12" type="primary">cysZ</name>
    <name evidence="12" type="ORF">Q9312_02375</name>
</gene>
<dbReference type="HAMAP" id="MF_00468">
    <property type="entry name" value="CysZ"/>
    <property type="match status" value="1"/>
</dbReference>
<keyword evidence="5 11" id="KW-0028">Amino-acid biosynthesis</keyword>
<keyword evidence="9 11" id="KW-0472">Membrane</keyword>
<keyword evidence="6 11" id="KW-0812">Transmembrane</keyword>
<evidence type="ECO:0000313" key="12">
    <source>
        <dbReference type="EMBL" id="WMS87781.1"/>
    </source>
</evidence>
<keyword evidence="13" id="KW-1185">Reference proteome</keyword>
<keyword evidence="8 11" id="KW-0764">Sulfate transport</keyword>
<sequence length="256" mass="29752">MDQSHFSGVQYFSKGWSLIKLKGVRHFVILPLTINLILLTTASIWLFNQLLIWKDEFYNWSWGWVQTFIDWFGWLIWPLLLILVFIAVFYFFAMIANWLAAPFNGLLSEAVERHLSGNFSEQNTPFSEVIKDLPRILGREWAKLKYWIPRALICLLLFLIPVVNLIAPIIWIVFSAWMMAIQYVDYPMDNHKVPFQTMLDKLKARKMGPLGFGGMVTLFTMIPVVNLLVMPVAVAGATALWFDHYREKDAMVKTAE</sequence>
<dbReference type="EMBL" id="CP133548">
    <property type="protein sequence ID" value="WMS87781.1"/>
    <property type="molecule type" value="Genomic_DNA"/>
</dbReference>
<evidence type="ECO:0000256" key="6">
    <source>
        <dbReference type="ARBA" id="ARBA00022692"/>
    </source>
</evidence>
<dbReference type="Pfam" id="PF07264">
    <property type="entry name" value="EI24"/>
    <property type="match status" value="1"/>
</dbReference>
<evidence type="ECO:0000256" key="11">
    <source>
        <dbReference type="HAMAP-Rule" id="MF_00468"/>
    </source>
</evidence>
<feature type="transmembrane region" description="Helical" evidence="11">
    <location>
        <begin position="215"/>
        <end position="242"/>
    </location>
</feature>
<dbReference type="GO" id="GO:0005886">
    <property type="term" value="C:plasma membrane"/>
    <property type="evidence" value="ECO:0007669"/>
    <property type="project" value="UniProtKB-SubCell"/>
</dbReference>
<name>A0AA51RUC4_9GAMM</name>